<proteinExistence type="predicted"/>
<keyword evidence="1" id="KW-1133">Transmembrane helix</keyword>
<dbReference type="RefSeq" id="WP_268779421.1">
    <property type="nucleotide sequence ID" value="NZ_JAPRAT010000007.1"/>
</dbReference>
<organism evidence="2 3">
    <name type="scientific">Natronobacillus azotifigens</name>
    <dbReference type="NCBI Taxonomy" id="472978"/>
    <lineage>
        <taxon>Bacteria</taxon>
        <taxon>Bacillati</taxon>
        <taxon>Bacillota</taxon>
        <taxon>Bacilli</taxon>
        <taxon>Bacillales</taxon>
        <taxon>Bacillaceae</taxon>
        <taxon>Natronobacillus</taxon>
    </lineage>
</organism>
<name>A0A9J6RAH7_9BACI</name>
<reference evidence="2" key="1">
    <citation type="submission" date="2022-11" db="EMBL/GenBank/DDBJ databases">
        <title>WGS of Natronobacillus azotifigens 24KS-1, an anaerobic diazotrophic haloalkaliphile from soda-rich habitats.</title>
        <authorList>
            <person name="Sorokin D.Y."/>
            <person name="Merkel A.Y."/>
        </authorList>
    </citation>
    <scope>NUCLEOTIDE SEQUENCE</scope>
    <source>
        <strain evidence="2">24KS-1</strain>
    </source>
</reference>
<feature type="transmembrane region" description="Helical" evidence="1">
    <location>
        <begin position="33"/>
        <end position="59"/>
    </location>
</feature>
<sequence length="102" mass="12032">MNKLKSLYILIVFVVPFIFITTINILVNIDRLLYIDILLGFIYIIFSNALGRAFMNWLVQHNKTDQVWEWAFNTKSNVMTIFYLVFILASMMLTGIVRVNFM</sequence>
<keyword evidence="1" id="KW-0472">Membrane</keyword>
<evidence type="ECO:0000313" key="3">
    <source>
        <dbReference type="Proteomes" id="UP001084197"/>
    </source>
</evidence>
<accession>A0A9J6RAH7</accession>
<gene>
    <name evidence="2" type="ORF">OWO01_05445</name>
</gene>
<dbReference type="AlphaFoldDB" id="A0A9J6RAH7"/>
<evidence type="ECO:0000313" key="2">
    <source>
        <dbReference type="EMBL" id="MCZ0702656.1"/>
    </source>
</evidence>
<feature type="transmembrane region" description="Helical" evidence="1">
    <location>
        <begin position="80"/>
        <end position="101"/>
    </location>
</feature>
<dbReference type="Proteomes" id="UP001084197">
    <property type="component" value="Unassembled WGS sequence"/>
</dbReference>
<keyword evidence="1" id="KW-0812">Transmembrane</keyword>
<evidence type="ECO:0000256" key="1">
    <source>
        <dbReference type="SAM" id="Phobius"/>
    </source>
</evidence>
<protein>
    <submittedName>
        <fullName evidence="2">Uncharacterized protein</fullName>
    </submittedName>
</protein>
<feature type="transmembrane region" description="Helical" evidence="1">
    <location>
        <begin position="7"/>
        <end position="27"/>
    </location>
</feature>
<dbReference type="EMBL" id="JAPRAT010000007">
    <property type="protein sequence ID" value="MCZ0702656.1"/>
    <property type="molecule type" value="Genomic_DNA"/>
</dbReference>
<keyword evidence="3" id="KW-1185">Reference proteome</keyword>
<comment type="caution">
    <text evidence="2">The sequence shown here is derived from an EMBL/GenBank/DDBJ whole genome shotgun (WGS) entry which is preliminary data.</text>
</comment>